<keyword evidence="2" id="KW-1185">Reference proteome</keyword>
<evidence type="ECO:0000313" key="1">
    <source>
        <dbReference type="EMBL" id="MPC76331.1"/>
    </source>
</evidence>
<gene>
    <name evidence="1" type="ORF">E2C01_070741</name>
</gene>
<protein>
    <submittedName>
        <fullName evidence="1">Uncharacterized protein</fullName>
    </submittedName>
</protein>
<proteinExistence type="predicted"/>
<accession>A0A5B7HTI3</accession>
<evidence type="ECO:0000313" key="2">
    <source>
        <dbReference type="Proteomes" id="UP000324222"/>
    </source>
</evidence>
<organism evidence="1 2">
    <name type="scientific">Portunus trituberculatus</name>
    <name type="common">Swimming crab</name>
    <name type="synonym">Neptunus trituberculatus</name>
    <dbReference type="NCBI Taxonomy" id="210409"/>
    <lineage>
        <taxon>Eukaryota</taxon>
        <taxon>Metazoa</taxon>
        <taxon>Ecdysozoa</taxon>
        <taxon>Arthropoda</taxon>
        <taxon>Crustacea</taxon>
        <taxon>Multicrustacea</taxon>
        <taxon>Malacostraca</taxon>
        <taxon>Eumalacostraca</taxon>
        <taxon>Eucarida</taxon>
        <taxon>Decapoda</taxon>
        <taxon>Pleocyemata</taxon>
        <taxon>Brachyura</taxon>
        <taxon>Eubrachyura</taxon>
        <taxon>Portunoidea</taxon>
        <taxon>Portunidae</taxon>
        <taxon>Portuninae</taxon>
        <taxon>Portunus</taxon>
    </lineage>
</organism>
<dbReference type="EMBL" id="VSRR010043114">
    <property type="protein sequence ID" value="MPC76331.1"/>
    <property type="molecule type" value="Genomic_DNA"/>
</dbReference>
<comment type="caution">
    <text evidence="1">The sequence shown here is derived from an EMBL/GenBank/DDBJ whole genome shotgun (WGS) entry which is preliminary data.</text>
</comment>
<reference evidence="1 2" key="1">
    <citation type="submission" date="2019-05" db="EMBL/GenBank/DDBJ databases">
        <title>Another draft genome of Portunus trituberculatus and its Hox gene families provides insights of decapod evolution.</title>
        <authorList>
            <person name="Jeong J.-H."/>
            <person name="Song I."/>
            <person name="Kim S."/>
            <person name="Choi T."/>
            <person name="Kim D."/>
            <person name="Ryu S."/>
            <person name="Kim W."/>
        </authorList>
    </citation>
    <scope>NUCLEOTIDE SEQUENCE [LARGE SCALE GENOMIC DNA]</scope>
    <source>
        <tissue evidence="1">Muscle</tissue>
    </source>
</reference>
<dbReference type="Proteomes" id="UP000324222">
    <property type="component" value="Unassembled WGS sequence"/>
</dbReference>
<name>A0A5B7HTI3_PORTR</name>
<sequence length="10" mass="1344">MHIFQRKKKK</sequence>